<dbReference type="GO" id="GO:0008684">
    <property type="term" value="F:2-oxopent-4-enoate hydratase activity"/>
    <property type="evidence" value="ECO:0007669"/>
    <property type="project" value="TreeGrafter"/>
</dbReference>
<reference evidence="4" key="1">
    <citation type="submission" date="2016-02" db="EMBL/GenBank/DDBJ databases">
        <authorList>
            <person name="Wibberg D."/>
        </authorList>
    </citation>
    <scope>NUCLEOTIDE SEQUENCE [LARGE SCALE GENOMIC DNA]</scope>
</reference>
<dbReference type="Pfam" id="PF01557">
    <property type="entry name" value="FAA_hydrolase"/>
    <property type="match status" value="1"/>
</dbReference>
<dbReference type="EC" id="4.2.-.-" evidence="3"/>
<dbReference type="SUPFAM" id="SSF56529">
    <property type="entry name" value="FAH"/>
    <property type="match status" value="1"/>
</dbReference>
<evidence type="ECO:0000259" key="2">
    <source>
        <dbReference type="Pfam" id="PF01557"/>
    </source>
</evidence>
<dbReference type="GO" id="GO:0005737">
    <property type="term" value="C:cytoplasm"/>
    <property type="evidence" value="ECO:0007669"/>
    <property type="project" value="TreeGrafter"/>
</dbReference>
<feature type="domain" description="Fumarylacetoacetase-like C-terminal" evidence="2">
    <location>
        <begin position="90"/>
        <end position="269"/>
    </location>
</feature>
<organism evidence="3 4">
    <name type="scientific">Candidatus Protofrankia californiensis</name>
    <dbReference type="NCBI Taxonomy" id="1839754"/>
    <lineage>
        <taxon>Bacteria</taxon>
        <taxon>Bacillati</taxon>
        <taxon>Actinomycetota</taxon>
        <taxon>Actinomycetes</taxon>
        <taxon>Frankiales</taxon>
        <taxon>Frankiaceae</taxon>
        <taxon>Protofrankia</taxon>
    </lineage>
</organism>
<dbReference type="PANTHER" id="PTHR30143:SF0">
    <property type="entry name" value="2-KETO-4-PENTENOATE HYDRATASE"/>
    <property type="match status" value="1"/>
</dbReference>
<proteinExistence type="predicted"/>
<dbReference type="AlphaFoldDB" id="A0A1C3NZ04"/>
<keyword evidence="4" id="KW-1185">Reference proteome</keyword>
<dbReference type="EMBL" id="FLUV01001322">
    <property type="protein sequence ID" value="SBW22796.1"/>
    <property type="molecule type" value="Genomic_DNA"/>
</dbReference>
<dbReference type="Gene3D" id="3.90.850.10">
    <property type="entry name" value="Fumarylacetoacetase-like, C-terminal domain"/>
    <property type="match status" value="1"/>
</dbReference>
<gene>
    <name evidence="3" type="primary">todJ</name>
    <name evidence="3" type="ORF">FDG2_3140</name>
</gene>
<sequence>MTSSPTPASTVPDLERYWQAADRLTAATRQRRPCPPVRDLLGDGDIAAAYAVQRLLTRAAVGARRRLVGHKIGLTSVAVQRQLGVDQPDCGVLFADMARAEDTPIDPADLLQPRIEAEVAFVLGADLDRPDLDLEMARSAVDQVLPALEIVDSRIAGWDISIVDTVADNASCGLFVLGAHRQPLGALDLTAMTMAMTADGQVVSEGTGAACLGDPCQALLWLARTAREFGSPLRAGDLVLSGALGPMVAVTPGSTYRATIAGLGTVTASFREDLSCREDLP</sequence>
<dbReference type="InterPro" id="IPR036663">
    <property type="entry name" value="Fumarylacetoacetase_C_sf"/>
</dbReference>
<dbReference type="InterPro" id="IPR050772">
    <property type="entry name" value="Hydratase-Decarb/MhpD_sf"/>
</dbReference>
<protein>
    <submittedName>
        <fullName evidence="3">TodF product hydratase</fullName>
        <ecNumber evidence="3">4.2.-.-</ecNumber>
    </submittedName>
</protein>
<accession>A0A1C3NZ04</accession>
<name>A0A1C3NZ04_9ACTN</name>
<evidence type="ECO:0000313" key="4">
    <source>
        <dbReference type="Proteomes" id="UP000199013"/>
    </source>
</evidence>
<dbReference type="InterPro" id="IPR011234">
    <property type="entry name" value="Fumarylacetoacetase-like_C"/>
</dbReference>
<dbReference type="PANTHER" id="PTHR30143">
    <property type="entry name" value="ACID HYDRATASE"/>
    <property type="match status" value="1"/>
</dbReference>
<dbReference type="Proteomes" id="UP000199013">
    <property type="component" value="Unassembled WGS sequence"/>
</dbReference>
<evidence type="ECO:0000313" key="3">
    <source>
        <dbReference type="EMBL" id="SBW22796.1"/>
    </source>
</evidence>
<evidence type="ECO:0000256" key="1">
    <source>
        <dbReference type="ARBA" id="ARBA00023239"/>
    </source>
</evidence>
<keyword evidence="1 3" id="KW-0456">Lyase</keyword>